<comment type="function">
    <text evidence="6">DNA polymerase III is a complex, multichain enzyme responsible for most of the replicative synthesis in bacteria. The epsilon subunit contain the editing function and is a proofreading 3'-5' exonuclease.</text>
</comment>
<accession>A0A0S2K0L3</accession>
<comment type="cofactor">
    <cofactor evidence="1">
        <name>Mg(2+)</name>
        <dbReference type="ChEBI" id="CHEBI:18420"/>
    </cofactor>
</comment>
<dbReference type="InterPro" id="IPR012337">
    <property type="entry name" value="RNaseH-like_sf"/>
</dbReference>
<evidence type="ECO:0000256" key="7">
    <source>
        <dbReference type="ARBA" id="ARBA00026073"/>
    </source>
</evidence>
<dbReference type="InterPro" id="IPR011856">
    <property type="entry name" value="tRNA_endonuc-like_dom_sf"/>
</dbReference>
<dbReference type="GO" id="GO:0008408">
    <property type="term" value="F:3'-5' exonuclease activity"/>
    <property type="evidence" value="ECO:0007669"/>
    <property type="project" value="TreeGrafter"/>
</dbReference>
<comment type="subunit">
    <text evidence="7">DNA polymerase III contains a core (composed of alpha, epsilon and theta chains) that associates with a tau subunit. This core dimerizes to form the POLIII' complex. PolIII' associates with the gamma complex (composed of gamma, delta, delta', psi and chi chains) and with the beta chain to form the complete DNA polymerase III complex.</text>
</comment>
<dbReference type="GO" id="GO:0003887">
    <property type="term" value="F:DNA-directed DNA polymerase activity"/>
    <property type="evidence" value="ECO:0007669"/>
    <property type="project" value="UniProtKB-EC"/>
</dbReference>
<dbReference type="Gene3D" id="3.30.420.10">
    <property type="entry name" value="Ribonuclease H-like superfamily/Ribonuclease H"/>
    <property type="match status" value="1"/>
</dbReference>
<dbReference type="FunFam" id="3.30.420.10:FF:000045">
    <property type="entry name" value="3'-5' exonuclease DinG"/>
    <property type="match status" value="1"/>
</dbReference>
<dbReference type="InterPro" id="IPR036397">
    <property type="entry name" value="RNaseH_sf"/>
</dbReference>
<dbReference type="SMART" id="SM00479">
    <property type="entry name" value="EXOIII"/>
    <property type="match status" value="1"/>
</dbReference>
<dbReference type="GO" id="GO:0045004">
    <property type="term" value="P:DNA replication proofreading"/>
    <property type="evidence" value="ECO:0007669"/>
    <property type="project" value="TreeGrafter"/>
</dbReference>
<evidence type="ECO:0000256" key="8">
    <source>
        <dbReference type="ARBA" id="ARBA00049244"/>
    </source>
</evidence>
<feature type="domain" description="VRR-NUC" evidence="10">
    <location>
        <begin position="457"/>
        <end position="569"/>
    </location>
</feature>
<evidence type="ECO:0000256" key="2">
    <source>
        <dbReference type="ARBA" id="ARBA00012417"/>
    </source>
</evidence>
<evidence type="ECO:0000256" key="1">
    <source>
        <dbReference type="ARBA" id="ARBA00001946"/>
    </source>
</evidence>
<dbReference type="Gene3D" id="3.40.1350.10">
    <property type="match status" value="1"/>
</dbReference>
<dbReference type="SMART" id="SM00990">
    <property type="entry name" value="VRR_NUC"/>
    <property type="match status" value="1"/>
</dbReference>
<evidence type="ECO:0000256" key="6">
    <source>
        <dbReference type="ARBA" id="ARBA00025483"/>
    </source>
</evidence>
<proteinExistence type="predicted"/>
<evidence type="ECO:0000256" key="4">
    <source>
        <dbReference type="ARBA" id="ARBA00022801"/>
    </source>
</evidence>
<keyword evidence="12" id="KW-1185">Reference proteome</keyword>
<evidence type="ECO:0000259" key="9">
    <source>
        <dbReference type="SMART" id="SM00479"/>
    </source>
</evidence>
<dbReference type="STRING" id="161398.PP2015_1222"/>
<dbReference type="EC" id="2.7.7.7" evidence="2"/>
<dbReference type="KEGG" id="pphe:PP2015_1222"/>
<feature type="domain" description="Exonuclease" evidence="9">
    <location>
        <begin position="576"/>
        <end position="741"/>
    </location>
</feature>
<dbReference type="GO" id="GO:0005829">
    <property type="term" value="C:cytosol"/>
    <property type="evidence" value="ECO:0007669"/>
    <property type="project" value="TreeGrafter"/>
</dbReference>
<keyword evidence="4" id="KW-0378">Hydrolase</keyword>
<keyword evidence="5 11" id="KW-0269">Exonuclease</keyword>
<dbReference type="NCBIfam" id="TIGR00573">
    <property type="entry name" value="dnaq"/>
    <property type="match status" value="1"/>
</dbReference>
<dbReference type="InterPro" id="IPR013520">
    <property type="entry name" value="Ribonucl_H"/>
</dbReference>
<dbReference type="AlphaFoldDB" id="A0A0S2K0L3"/>
<dbReference type="InterPro" id="IPR014883">
    <property type="entry name" value="VRR_NUC"/>
</dbReference>
<dbReference type="SUPFAM" id="SSF52980">
    <property type="entry name" value="Restriction endonuclease-like"/>
    <property type="match status" value="1"/>
</dbReference>
<dbReference type="Pfam" id="PF08774">
    <property type="entry name" value="VRR_NUC"/>
    <property type="match status" value="1"/>
</dbReference>
<keyword evidence="3" id="KW-0540">Nuclease</keyword>
<evidence type="ECO:0000256" key="3">
    <source>
        <dbReference type="ARBA" id="ARBA00022722"/>
    </source>
</evidence>
<comment type="catalytic activity">
    <reaction evidence="8">
        <text>DNA(n) + a 2'-deoxyribonucleoside 5'-triphosphate = DNA(n+1) + diphosphate</text>
        <dbReference type="Rhea" id="RHEA:22508"/>
        <dbReference type="Rhea" id="RHEA-COMP:17339"/>
        <dbReference type="Rhea" id="RHEA-COMP:17340"/>
        <dbReference type="ChEBI" id="CHEBI:33019"/>
        <dbReference type="ChEBI" id="CHEBI:61560"/>
        <dbReference type="ChEBI" id="CHEBI:173112"/>
        <dbReference type="EC" id="2.7.7.7"/>
    </reaction>
</comment>
<dbReference type="InterPro" id="IPR011335">
    <property type="entry name" value="Restrct_endonuc-II-like"/>
</dbReference>
<dbReference type="GO" id="GO:0003677">
    <property type="term" value="F:DNA binding"/>
    <property type="evidence" value="ECO:0007669"/>
    <property type="project" value="InterPro"/>
</dbReference>
<gene>
    <name evidence="11" type="ORF">PP2015_1222</name>
</gene>
<dbReference type="CDD" id="cd06127">
    <property type="entry name" value="DEDDh"/>
    <property type="match status" value="1"/>
</dbReference>
<dbReference type="Proteomes" id="UP000061457">
    <property type="component" value="Chromosome I"/>
</dbReference>
<evidence type="ECO:0000313" key="11">
    <source>
        <dbReference type="EMBL" id="ALO41737.1"/>
    </source>
</evidence>
<dbReference type="PANTHER" id="PTHR30231">
    <property type="entry name" value="DNA POLYMERASE III SUBUNIT EPSILON"/>
    <property type="match status" value="1"/>
</dbReference>
<reference evidence="11 12" key="1">
    <citation type="submission" date="2015-11" db="EMBL/GenBank/DDBJ databases">
        <authorList>
            <person name="Zhang Y."/>
            <person name="Guo Z."/>
        </authorList>
    </citation>
    <scope>NUCLEOTIDE SEQUENCE [LARGE SCALE GENOMIC DNA]</scope>
    <source>
        <strain evidence="11 12">KCTC 12086</strain>
    </source>
</reference>
<dbReference type="Pfam" id="PF00929">
    <property type="entry name" value="RNase_T"/>
    <property type="match status" value="1"/>
</dbReference>
<name>A0A0S2K0L3_9GAMM</name>
<evidence type="ECO:0000313" key="12">
    <source>
        <dbReference type="Proteomes" id="UP000061457"/>
    </source>
</evidence>
<dbReference type="Pfam" id="PF21315">
    <property type="entry name" value="FAN1_HTH"/>
    <property type="match status" value="1"/>
</dbReference>
<sequence>MVTRQQLDSSEYLKYDNCIDIQLLFVMKALPEKYYLSHFNELMNFLRSTSMHLFTDKQRQQLEKLSVLNESALCLLLRIVNRKSEFVFKEHLNYDEITDVERALNELLDAELVKFATHKPPHELIKELKKQDLQQVCINSNLENTPVKSAKKQAWVEALLQQAQSIHVQQCSVFNRYVYSDFKPIFELCLFIYFGKLGGTLSQFSMRDLGVLNVHEKTNTQINAHFDEQEEAQTAFYFSKLLQSLKTLSDDEKLTLAHTLASSDFLQPTGFQAESKYNTLTYKLAVFCLPEHSQLATQLMTLSGHVSAQEKLVRTLYAQGDIEACKQKLDDIIEHSADEGLLIFAEDFSRRKFGAERTSILTNMLRSAGEAIPLDEAFVGSPEQGLIDNYARQGITAIHCENAIWRALFCLTFWPELYEHELSGLGNEFSRLPKPIKENIFYDIFEANIEKRLSSFSSSQDLCTWLLKQTTAHYGKPNGFIAWYESLFDELSLLVKYASIDALCAHLRAMAKNYKGLKDGYPDLICVKGADLFCVEVKAPGDSLRRNQLVTMNQLLKAGFDVSIKKIEWQIDPAQPYVIIDVETTGGKKEYERITEVAMVKVIGEEIVEHWSSLVNPNKHIPKYITELTGIDNQMVRDAPEFVDIAEHIASFTKGCIFVAHNVNFDMGFIRAEFARCGMYYKRAKLCTVSLGRKFIPGHKSYSLGNICRDLGISLVGHHRALNDAMATAELFIKINKSRIT</sequence>
<dbReference type="PATRIC" id="fig|161398.10.peg.1244"/>
<evidence type="ECO:0000259" key="10">
    <source>
        <dbReference type="SMART" id="SM00990"/>
    </source>
</evidence>
<protein>
    <recommendedName>
        <fullName evidence="2">DNA-directed DNA polymerase</fullName>
        <ecNumber evidence="2">2.7.7.7</ecNumber>
    </recommendedName>
</protein>
<dbReference type="SUPFAM" id="SSF53098">
    <property type="entry name" value="Ribonuclease H-like"/>
    <property type="match status" value="1"/>
</dbReference>
<organism evidence="11 12">
    <name type="scientific">Pseudoalteromonas phenolica</name>
    <dbReference type="NCBI Taxonomy" id="161398"/>
    <lineage>
        <taxon>Bacteria</taxon>
        <taxon>Pseudomonadati</taxon>
        <taxon>Pseudomonadota</taxon>
        <taxon>Gammaproteobacteria</taxon>
        <taxon>Alteromonadales</taxon>
        <taxon>Pseudoalteromonadaceae</taxon>
        <taxon>Pseudoalteromonas</taxon>
    </lineage>
</organism>
<dbReference type="EMBL" id="CP013187">
    <property type="protein sequence ID" value="ALO41737.1"/>
    <property type="molecule type" value="Genomic_DNA"/>
</dbReference>
<evidence type="ECO:0000256" key="5">
    <source>
        <dbReference type="ARBA" id="ARBA00022839"/>
    </source>
</evidence>
<dbReference type="InterPro" id="IPR006054">
    <property type="entry name" value="DnaQ"/>
</dbReference>
<dbReference type="InterPro" id="IPR049125">
    <property type="entry name" value="FAN1-like_WH"/>
</dbReference>
<dbReference type="PANTHER" id="PTHR30231:SF41">
    <property type="entry name" value="DNA POLYMERASE III SUBUNIT EPSILON"/>
    <property type="match status" value="1"/>
</dbReference>